<feature type="compositionally biased region" description="Polar residues" evidence="10">
    <location>
        <begin position="1"/>
        <end position="11"/>
    </location>
</feature>
<proteinExistence type="inferred from homology"/>
<comment type="subcellular location">
    <subcellularLocation>
        <location evidence="1">Cytoplasm</location>
        <location evidence="1">Cytosol</location>
    </subcellularLocation>
</comment>
<dbReference type="Pfam" id="PF01008">
    <property type="entry name" value="IF-2B"/>
    <property type="match status" value="1"/>
</dbReference>
<organism evidence="11 12">
    <name type="scientific">Letharia lupina</name>
    <dbReference type="NCBI Taxonomy" id="560253"/>
    <lineage>
        <taxon>Eukaryota</taxon>
        <taxon>Fungi</taxon>
        <taxon>Dikarya</taxon>
        <taxon>Ascomycota</taxon>
        <taxon>Pezizomycotina</taxon>
        <taxon>Lecanoromycetes</taxon>
        <taxon>OSLEUM clade</taxon>
        <taxon>Lecanoromycetidae</taxon>
        <taxon>Lecanorales</taxon>
        <taxon>Lecanorineae</taxon>
        <taxon>Parmeliaceae</taxon>
        <taxon>Letharia</taxon>
    </lineage>
</organism>
<evidence type="ECO:0000256" key="7">
    <source>
        <dbReference type="ARBA" id="ARBA00044356"/>
    </source>
</evidence>
<evidence type="ECO:0000256" key="8">
    <source>
        <dbReference type="ARBA" id="ARBA00046432"/>
    </source>
</evidence>
<keyword evidence="12" id="KW-1185">Reference proteome</keyword>
<evidence type="ECO:0000256" key="1">
    <source>
        <dbReference type="ARBA" id="ARBA00004514"/>
    </source>
</evidence>
<dbReference type="SUPFAM" id="SSF100950">
    <property type="entry name" value="NagB/RpiA/CoA transferase-like"/>
    <property type="match status" value="1"/>
</dbReference>
<evidence type="ECO:0000256" key="9">
    <source>
        <dbReference type="RuleBase" id="RU003814"/>
    </source>
</evidence>
<feature type="compositionally biased region" description="Basic and acidic residues" evidence="10">
    <location>
        <begin position="13"/>
        <end position="24"/>
    </location>
</feature>
<keyword evidence="3" id="KW-0963">Cytoplasm</keyword>
<evidence type="ECO:0000313" key="11">
    <source>
        <dbReference type="EMBL" id="KAF6222296.1"/>
    </source>
</evidence>
<dbReference type="InterPro" id="IPR042529">
    <property type="entry name" value="IF_2B-like_C"/>
</dbReference>
<dbReference type="GO" id="GO:0003743">
    <property type="term" value="F:translation initiation factor activity"/>
    <property type="evidence" value="ECO:0007669"/>
    <property type="project" value="UniProtKB-KW"/>
</dbReference>
<evidence type="ECO:0000256" key="10">
    <source>
        <dbReference type="SAM" id="MobiDB-lite"/>
    </source>
</evidence>
<comment type="subunit">
    <text evidence="8">Component of the translation initiation factor 2B (eIF2B) complex which is a heterodecamer of two sets of five different subunits: alpha, beta, gamma, delta and epsilon. Subunits alpha, beta and delta comprise a regulatory subcomplex and subunits epsilon and gamma comprise a catalytic subcomplex. Within the complex, the hexameric regulatory complex resides at the center, with the two heterodimeric catalytic subcomplexes bound on opposite sides.</text>
</comment>
<keyword evidence="5" id="KW-0648">Protein biosynthesis</keyword>
<evidence type="ECO:0000256" key="4">
    <source>
        <dbReference type="ARBA" id="ARBA00022540"/>
    </source>
</evidence>
<sequence length="502" mass="54154">MAPSESAQDDTMPSEKDRLDKKVTNGEQKVASMAEHIPGTNGTGEAAKGSEQGQKLADVPKEKELSGKEKKELAKAQKIAKRAAEKQKQQGQPAVDLVAGNKGELPKDSGKKGPLGPATPAKTQHKKTGSTSAGAQSSLPHRQALSHAAPAAAEPGKENKNVALFDHLYGHPRRTTVAGAGKDVHPAVLALGIQMRNYIVCGSSARCVAMLLVFKRVIESYTTPPRNSLPRHLTILLSSQIDYLVSCRPISISMGNAIRWLKVEISNVDVSTPESQAKSDLCDLIDTYVREKVTVADQVIANKANDKIEDGDVIMTFAKSSIVQQTLVEAFRRGKRFRVIVVDSRPLLEGKNLARALADLGLEVQYSLTHGISHVIRDTTKVFLGAHAMMSTGLYSRVGTALVAMSAKEANVPVIVCCESVKLTERVALDSFVHNEVAPAEELIIQGKPSSPLSKWVDVPNLQLLNLMYDLTPAEYINMVVTEYGIIPPSSVPVIIRLSTNT</sequence>
<evidence type="ECO:0000256" key="2">
    <source>
        <dbReference type="ARBA" id="ARBA00007251"/>
    </source>
</evidence>
<dbReference type="PANTHER" id="PTHR10233">
    <property type="entry name" value="TRANSLATION INITIATION FACTOR EIF-2B"/>
    <property type="match status" value="1"/>
</dbReference>
<evidence type="ECO:0000256" key="3">
    <source>
        <dbReference type="ARBA" id="ARBA00022490"/>
    </source>
</evidence>
<gene>
    <name evidence="11" type="ORF">HO133_001382</name>
</gene>
<feature type="compositionally biased region" description="Basic and acidic residues" evidence="10">
    <location>
        <begin position="58"/>
        <end position="75"/>
    </location>
</feature>
<keyword evidence="4" id="KW-0396">Initiation factor</keyword>
<dbReference type="Proteomes" id="UP000593566">
    <property type="component" value="Unassembled WGS sequence"/>
</dbReference>
<protein>
    <recommendedName>
        <fullName evidence="6">Translation initiation factor eIF2B subunit delta</fullName>
    </recommendedName>
    <alternativeName>
        <fullName evidence="7">eIF2B GDP-GTP exchange factor subunit delta</fullName>
    </alternativeName>
</protein>
<dbReference type="GO" id="GO:0005829">
    <property type="term" value="C:cytosol"/>
    <property type="evidence" value="ECO:0007669"/>
    <property type="project" value="UniProtKB-SubCell"/>
</dbReference>
<dbReference type="GeneID" id="59329798"/>
<comment type="caution">
    <text evidence="11">The sequence shown here is derived from an EMBL/GenBank/DDBJ whole genome shotgun (WGS) entry which is preliminary data.</text>
</comment>
<evidence type="ECO:0000313" key="12">
    <source>
        <dbReference type="Proteomes" id="UP000593566"/>
    </source>
</evidence>
<dbReference type="EMBL" id="JACCJB010000012">
    <property type="protein sequence ID" value="KAF6222296.1"/>
    <property type="molecule type" value="Genomic_DNA"/>
</dbReference>
<evidence type="ECO:0000256" key="5">
    <source>
        <dbReference type="ARBA" id="ARBA00022917"/>
    </source>
</evidence>
<feature type="compositionally biased region" description="Polar residues" evidence="10">
    <location>
        <begin position="129"/>
        <end position="140"/>
    </location>
</feature>
<dbReference type="PANTHER" id="PTHR10233:SF14">
    <property type="entry name" value="TRANSLATION INITIATION FACTOR EIF-2B SUBUNIT DELTA"/>
    <property type="match status" value="1"/>
</dbReference>
<name>A0A8H6CFI8_9LECA</name>
<dbReference type="InterPro" id="IPR037171">
    <property type="entry name" value="NagB/RpiA_transferase-like"/>
</dbReference>
<evidence type="ECO:0000256" key="6">
    <source>
        <dbReference type="ARBA" id="ARBA00044147"/>
    </source>
</evidence>
<dbReference type="RefSeq" id="XP_037151731.1">
    <property type="nucleotide sequence ID" value="XM_037292312.1"/>
</dbReference>
<reference evidence="11 12" key="1">
    <citation type="journal article" date="2020" name="Genomics">
        <title>Complete, high-quality genomes from long-read metagenomic sequencing of two wolf lichen thalli reveals enigmatic genome architecture.</title>
        <authorList>
            <person name="McKenzie S.K."/>
            <person name="Walston R.F."/>
            <person name="Allen J.L."/>
        </authorList>
    </citation>
    <scope>NUCLEOTIDE SEQUENCE [LARGE SCALE GENOMIC DNA]</scope>
    <source>
        <strain evidence="11">WasteWater1</strain>
    </source>
</reference>
<dbReference type="Gene3D" id="3.40.50.10470">
    <property type="entry name" value="Translation initiation factor eif-2b, domain 2"/>
    <property type="match status" value="1"/>
</dbReference>
<dbReference type="InterPro" id="IPR000649">
    <property type="entry name" value="IF-2B-related"/>
</dbReference>
<feature type="region of interest" description="Disordered" evidence="10">
    <location>
        <begin position="1"/>
        <end position="157"/>
    </location>
</feature>
<accession>A0A8H6CFI8</accession>
<comment type="similarity">
    <text evidence="2 9">Belongs to the eIF-2B alpha/beta/delta subunits family.</text>
</comment>
<dbReference type="AlphaFoldDB" id="A0A8H6CFI8"/>